<dbReference type="InterPro" id="IPR024775">
    <property type="entry name" value="DinB-like"/>
</dbReference>
<dbReference type="STRING" id="292415.Tbd_1022"/>
<evidence type="ECO:0000256" key="2">
    <source>
        <dbReference type="ARBA" id="ARBA00023004"/>
    </source>
</evidence>
<comment type="pathway">
    <text evidence="3">Amino-acid biosynthesis; ergothioneine biosynthesis.</text>
</comment>
<reference evidence="6 7" key="1">
    <citation type="journal article" date="2006" name="J. Bacteriol.">
        <title>The genome sequence of the obligately chemolithoautotrophic, facultatively anaerobic bacterium Thiobacillus denitrificans.</title>
        <authorList>
            <person name="Beller H.R."/>
            <person name="Chain P.S."/>
            <person name="Letain T.E."/>
            <person name="Chakicherla A."/>
            <person name="Larimer F.W."/>
            <person name="Richardson P.M."/>
            <person name="Coleman M.A."/>
            <person name="Wood A.P."/>
            <person name="Kelly D.P."/>
        </authorList>
    </citation>
    <scope>NUCLEOTIDE SEQUENCE [LARGE SCALE GENOMIC DNA]</scope>
    <source>
        <strain evidence="6 7">ATCC 25259</strain>
    </source>
</reference>
<dbReference type="AlphaFoldDB" id="Q3SK21"/>
<evidence type="ECO:0000313" key="6">
    <source>
        <dbReference type="EMBL" id="AAZ96975.1"/>
    </source>
</evidence>
<dbReference type="Proteomes" id="UP000008291">
    <property type="component" value="Chromosome"/>
</dbReference>
<dbReference type="InterPro" id="IPR030809">
    <property type="entry name" value="EgtB_signatur"/>
</dbReference>
<dbReference type="InterPro" id="IPR051043">
    <property type="entry name" value="Sulfatase_Mod_Factor_Kinase"/>
</dbReference>
<dbReference type="HOGENOM" id="CLU_012431_9_2_4"/>
<keyword evidence="2" id="KW-0408">Iron</keyword>
<feature type="domain" description="DinB-like" evidence="5">
    <location>
        <begin position="19"/>
        <end position="131"/>
    </location>
</feature>
<dbReference type="Gene3D" id="3.90.1580.10">
    <property type="entry name" value="paralog of FGE (formylglycine-generating enzyme)"/>
    <property type="match status" value="2"/>
</dbReference>
<organism evidence="6 7">
    <name type="scientific">Thiobacillus denitrificans (strain ATCC 25259 / T1)</name>
    <dbReference type="NCBI Taxonomy" id="292415"/>
    <lineage>
        <taxon>Bacteria</taxon>
        <taxon>Pseudomonadati</taxon>
        <taxon>Pseudomonadota</taxon>
        <taxon>Betaproteobacteria</taxon>
        <taxon>Nitrosomonadales</taxon>
        <taxon>Thiobacillaceae</taxon>
        <taxon>Thiobacillus</taxon>
    </lineage>
</organism>
<dbReference type="SUPFAM" id="SSF109854">
    <property type="entry name" value="DinB/YfiT-like putative metalloenzymes"/>
    <property type="match status" value="1"/>
</dbReference>
<dbReference type="Pfam" id="PF03781">
    <property type="entry name" value="FGE-sulfatase"/>
    <property type="match status" value="2"/>
</dbReference>
<dbReference type="NCBIfam" id="NF041186">
    <property type="entry name" value="SenA"/>
    <property type="match status" value="1"/>
</dbReference>
<dbReference type="KEGG" id="tbd:Tbd_1022"/>
<protein>
    <recommendedName>
        <fullName evidence="8">Sulfatase-modifying factor enzyme domain-containing protein</fullName>
    </recommendedName>
</protein>
<dbReference type="eggNOG" id="COG1262">
    <property type="taxonomic scope" value="Bacteria"/>
</dbReference>
<feature type="domain" description="Sulfatase-modifying factor enzyme-like" evidence="4">
    <location>
        <begin position="176"/>
        <end position="305"/>
    </location>
</feature>
<evidence type="ECO:0000259" key="4">
    <source>
        <dbReference type="Pfam" id="PF03781"/>
    </source>
</evidence>
<dbReference type="RefSeq" id="WP_011311534.1">
    <property type="nucleotide sequence ID" value="NC_007404.1"/>
</dbReference>
<keyword evidence="7" id="KW-1185">Reference proteome</keyword>
<dbReference type="PANTHER" id="PTHR23150:SF36">
    <property type="entry name" value="HERCYNINE OXYGENASE"/>
    <property type="match status" value="1"/>
</dbReference>
<evidence type="ECO:0000259" key="5">
    <source>
        <dbReference type="Pfam" id="PF12867"/>
    </source>
</evidence>
<dbReference type="InterPro" id="IPR005532">
    <property type="entry name" value="SUMF_dom"/>
</dbReference>
<name>Q3SK21_THIDA</name>
<dbReference type="EMBL" id="CP000116">
    <property type="protein sequence ID" value="AAZ96975.1"/>
    <property type="molecule type" value="Genomic_DNA"/>
</dbReference>
<dbReference type="InterPro" id="IPR034660">
    <property type="entry name" value="DinB/YfiT-like"/>
</dbReference>
<sequence length="386" mass="43681">MNATRPISGYRADQLVARLAEARGRLQSLIDRLPENNGWLGPKAPHLNPPLWEYGHIVWFQERWCLREGADGGRAESLLPGADALYDSSSVAHDTRWDLALPAPEAVDAYAARVADAVAARLHTALDDRLAYFAELSLYHELMHVEAWWMAFQNLGYAPPASLERVARTPSRRLAFAGGEIDLGSSADAGFIFDNEKWRHPAAYAAFDIDASPVGEAEFAEFVDTGGYQQRALWTDEGWQWRAANGAQHPMYWRPADGTWEVRRFERWTPLAADLAMLHVNRFEAEAYAAWRGRALPTAAQWVRAGQYPGFRSGDAWEWLRDPFTPYPGFAPDPYRDYSQPWFDTHWELRGGGPLTDAALKRPGFRNFYLPHRRDPYAGFRTASAE</sequence>
<evidence type="ECO:0008006" key="8">
    <source>
        <dbReference type="Google" id="ProtNLM"/>
    </source>
</evidence>
<gene>
    <name evidence="6" type="ordered locus">Tbd_1022</name>
</gene>
<evidence type="ECO:0000256" key="3">
    <source>
        <dbReference type="ARBA" id="ARBA00037882"/>
    </source>
</evidence>
<dbReference type="Pfam" id="PF12867">
    <property type="entry name" value="DinB_2"/>
    <property type="match status" value="1"/>
</dbReference>
<evidence type="ECO:0000256" key="1">
    <source>
        <dbReference type="ARBA" id="ARBA00023002"/>
    </source>
</evidence>
<dbReference type="NCBIfam" id="TIGR04373">
    <property type="entry name" value="egtB_X_signatur"/>
    <property type="match status" value="1"/>
</dbReference>
<proteinExistence type="predicted"/>
<keyword evidence="1" id="KW-0560">Oxidoreductase</keyword>
<feature type="domain" description="Sulfatase-modifying factor enzyme-like" evidence="4">
    <location>
        <begin position="313"/>
        <end position="383"/>
    </location>
</feature>
<dbReference type="InterPro" id="IPR042095">
    <property type="entry name" value="SUMF_sf"/>
</dbReference>
<dbReference type="OrthoDB" id="9768004at2"/>
<evidence type="ECO:0000313" key="7">
    <source>
        <dbReference type="Proteomes" id="UP000008291"/>
    </source>
</evidence>
<accession>Q3SK21</accession>
<dbReference type="InterPro" id="IPR016187">
    <property type="entry name" value="CTDL_fold"/>
</dbReference>
<dbReference type="SUPFAM" id="SSF56436">
    <property type="entry name" value="C-type lectin-like"/>
    <property type="match status" value="1"/>
</dbReference>
<dbReference type="PANTHER" id="PTHR23150">
    <property type="entry name" value="SULFATASE MODIFYING FACTOR 1, 2"/>
    <property type="match status" value="1"/>
</dbReference>